<evidence type="ECO:0000313" key="2">
    <source>
        <dbReference type="Proteomes" id="UP000244855"/>
    </source>
</evidence>
<dbReference type="Proteomes" id="UP000244855">
    <property type="component" value="Unassembled WGS sequence"/>
</dbReference>
<name>A0A2V1D744_9PLEO</name>
<organism evidence="1 2">
    <name type="scientific">Periconia macrospinosa</name>
    <dbReference type="NCBI Taxonomy" id="97972"/>
    <lineage>
        <taxon>Eukaryota</taxon>
        <taxon>Fungi</taxon>
        <taxon>Dikarya</taxon>
        <taxon>Ascomycota</taxon>
        <taxon>Pezizomycotina</taxon>
        <taxon>Dothideomycetes</taxon>
        <taxon>Pleosporomycetidae</taxon>
        <taxon>Pleosporales</taxon>
        <taxon>Massarineae</taxon>
        <taxon>Periconiaceae</taxon>
        <taxon>Periconia</taxon>
    </lineage>
</organism>
<keyword evidence="2" id="KW-1185">Reference proteome</keyword>
<gene>
    <name evidence="1" type="ORF">DM02DRAFT_211298</name>
</gene>
<protein>
    <submittedName>
        <fullName evidence="1">Uncharacterized protein</fullName>
    </submittedName>
</protein>
<dbReference type="EMBL" id="KZ805563">
    <property type="protein sequence ID" value="PVH93858.1"/>
    <property type="molecule type" value="Genomic_DNA"/>
</dbReference>
<evidence type="ECO:0000313" key="1">
    <source>
        <dbReference type="EMBL" id="PVH93858.1"/>
    </source>
</evidence>
<sequence length="70" mass="8218">MSMSSYIFLFASGLHTCKWPNIQTGKNLGDQYKVTSHIELVKYHKTLYESDDSLFGFQNLICRYCTYIHM</sequence>
<accession>A0A2V1D744</accession>
<dbReference type="AlphaFoldDB" id="A0A2V1D744"/>
<reference evidence="1 2" key="1">
    <citation type="journal article" date="2018" name="Sci. Rep.">
        <title>Comparative genomics provides insights into the lifestyle and reveals functional heterogeneity of dark septate endophytic fungi.</title>
        <authorList>
            <person name="Knapp D.G."/>
            <person name="Nemeth J.B."/>
            <person name="Barry K."/>
            <person name="Hainaut M."/>
            <person name="Henrissat B."/>
            <person name="Johnson J."/>
            <person name="Kuo A."/>
            <person name="Lim J.H.P."/>
            <person name="Lipzen A."/>
            <person name="Nolan M."/>
            <person name="Ohm R.A."/>
            <person name="Tamas L."/>
            <person name="Grigoriev I.V."/>
            <person name="Spatafora J.W."/>
            <person name="Nagy L.G."/>
            <person name="Kovacs G.M."/>
        </authorList>
    </citation>
    <scope>NUCLEOTIDE SEQUENCE [LARGE SCALE GENOMIC DNA]</scope>
    <source>
        <strain evidence="1 2">DSE2036</strain>
    </source>
</reference>
<proteinExistence type="predicted"/>